<dbReference type="NCBIfam" id="TIGR02530">
    <property type="entry name" value="flg_new"/>
    <property type="match status" value="1"/>
</dbReference>
<dbReference type="InterPro" id="IPR013367">
    <property type="entry name" value="Flagellar_put"/>
</dbReference>
<comment type="caution">
    <text evidence="1">The sequence shown here is derived from an EMBL/GenBank/DDBJ whole genome shotgun (WGS) entry which is preliminary data.</text>
</comment>
<protein>
    <submittedName>
        <fullName evidence="1">TIGR02530 family flagellar biosynthesis protein</fullName>
    </submittedName>
</protein>
<dbReference type="Pfam" id="PF12611">
    <property type="entry name" value="Flagellar_put"/>
    <property type="match status" value="1"/>
</dbReference>
<keyword evidence="1" id="KW-0966">Cell projection</keyword>
<keyword evidence="1" id="KW-0969">Cilium</keyword>
<sequence>MADQFRVGSLYSPQIHPKAVNKAQTYARRNETSSFENLLNQQLLKFSHHAEMRLEQRGIEIPPEQMEKLEAAVNKAAQKGAKETLLLMDQMAFIVNVKNQTVVTAMDQTALKDHIFTQIDSAMIVQ</sequence>
<dbReference type="EMBL" id="JBHSQV010000036">
    <property type="protein sequence ID" value="MFC5986245.1"/>
    <property type="molecule type" value="Genomic_DNA"/>
</dbReference>
<dbReference type="RefSeq" id="WP_379893575.1">
    <property type="nucleotide sequence ID" value="NZ_CBCSCT010000001.1"/>
</dbReference>
<evidence type="ECO:0000313" key="2">
    <source>
        <dbReference type="Proteomes" id="UP001596250"/>
    </source>
</evidence>
<name>A0ABW1IMI4_9BACL</name>
<accession>A0ABW1IMI4</accession>
<evidence type="ECO:0000313" key="1">
    <source>
        <dbReference type="EMBL" id="MFC5986245.1"/>
    </source>
</evidence>
<keyword evidence="2" id="KW-1185">Reference proteome</keyword>
<dbReference type="Proteomes" id="UP001596250">
    <property type="component" value="Unassembled WGS sequence"/>
</dbReference>
<proteinExistence type="predicted"/>
<gene>
    <name evidence="1" type="ORF">ACFPXP_07335</name>
</gene>
<reference evidence="2" key="1">
    <citation type="journal article" date="2019" name="Int. J. Syst. Evol. Microbiol.">
        <title>The Global Catalogue of Microorganisms (GCM) 10K type strain sequencing project: providing services to taxonomists for standard genome sequencing and annotation.</title>
        <authorList>
            <consortium name="The Broad Institute Genomics Platform"/>
            <consortium name="The Broad Institute Genome Sequencing Center for Infectious Disease"/>
            <person name="Wu L."/>
            <person name="Ma J."/>
        </authorList>
    </citation>
    <scope>NUCLEOTIDE SEQUENCE [LARGE SCALE GENOMIC DNA]</scope>
    <source>
        <strain evidence="2">CCM 8749</strain>
    </source>
</reference>
<organism evidence="1 2">
    <name type="scientific">Marinicrinis lubricantis</name>
    <dbReference type="NCBI Taxonomy" id="2086470"/>
    <lineage>
        <taxon>Bacteria</taxon>
        <taxon>Bacillati</taxon>
        <taxon>Bacillota</taxon>
        <taxon>Bacilli</taxon>
        <taxon>Bacillales</taxon>
        <taxon>Paenibacillaceae</taxon>
    </lineage>
</organism>
<keyword evidence="1" id="KW-0282">Flagellum</keyword>